<dbReference type="OrthoDB" id="44736at2759"/>
<evidence type="ECO:0000313" key="8">
    <source>
        <dbReference type="Proteomes" id="UP000672032"/>
    </source>
</evidence>
<feature type="transmembrane region" description="Helical" evidence="6">
    <location>
        <begin position="231"/>
        <end position="254"/>
    </location>
</feature>
<evidence type="ECO:0000256" key="5">
    <source>
        <dbReference type="ARBA" id="ARBA00023136"/>
    </source>
</evidence>
<evidence type="ECO:0000256" key="6">
    <source>
        <dbReference type="RuleBase" id="RU368066"/>
    </source>
</evidence>
<dbReference type="GO" id="GO:0005886">
    <property type="term" value="C:plasma membrane"/>
    <property type="evidence" value="ECO:0007669"/>
    <property type="project" value="UniProtKB-SubCell"/>
</dbReference>
<feature type="transmembrane region" description="Helical" evidence="6">
    <location>
        <begin position="443"/>
        <end position="461"/>
    </location>
</feature>
<feature type="transmembrane region" description="Helical" evidence="6">
    <location>
        <begin position="69"/>
        <end position="91"/>
    </location>
</feature>
<comment type="similarity">
    <text evidence="2 6">Belongs to the CTL (choline transporter-like) family.</text>
</comment>
<organism evidence="7 8">
    <name type="scientific">Monilinia vaccinii-corymbosi</name>
    <dbReference type="NCBI Taxonomy" id="61207"/>
    <lineage>
        <taxon>Eukaryota</taxon>
        <taxon>Fungi</taxon>
        <taxon>Dikarya</taxon>
        <taxon>Ascomycota</taxon>
        <taxon>Pezizomycotina</taxon>
        <taxon>Leotiomycetes</taxon>
        <taxon>Helotiales</taxon>
        <taxon>Sclerotiniaceae</taxon>
        <taxon>Monilinia</taxon>
    </lineage>
</organism>
<gene>
    <name evidence="7" type="ORF">DSL72_002745</name>
</gene>
<dbReference type="EMBL" id="CP063407">
    <property type="protein sequence ID" value="QSZ33159.1"/>
    <property type="molecule type" value="Genomic_DNA"/>
</dbReference>
<dbReference type="AlphaFoldDB" id="A0A8A3PDK1"/>
<dbReference type="GO" id="GO:0022857">
    <property type="term" value="F:transmembrane transporter activity"/>
    <property type="evidence" value="ECO:0007669"/>
    <property type="project" value="UniProtKB-UniRule"/>
</dbReference>
<proteinExistence type="inferred from homology"/>
<keyword evidence="5 6" id="KW-0472">Membrane</keyword>
<feature type="transmembrane region" description="Helical" evidence="6">
    <location>
        <begin position="372"/>
        <end position="394"/>
    </location>
</feature>
<dbReference type="Pfam" id="PF04515">
    <property type="entry name" value="Choline_transpo"/>
    <property type="match status" value="1"/>
</dbReference>
<dbReference type="Proteomes" id="UP000672032">
    <property type="component" value="Chromosome 3"/>
</dbReference>
<dbReference type="InterPro" id="IPR007603">
    <property type="entry name" value="Choline_transptr-like"/>
</dbReference>
<evidence type="ECO:0000256" key="3">
    <source>
        <dbReference type="ARBA" id="ARBA00022692"/>
    </source>
</evidence>
<keyword evidence="4 6" id="KW-1133">Transmembrane helix</keyword>
<keyword evidence="3 6" id="KW-0812">Transmembrane</keyword>
<evidence type="ECO:0000256" key="1">
    <source>
        <dbReference type="ARBA" id="ARBA00004141"/>
    </source>
</evidence>
<comment type="function">
    <text evidence="6">Probably involved in transport through the plasma membrane.</text>
</comment>
<sequence length="544" mass="59069">MVPRRRITPSGTNSLRASSGNAFLSAPSGIDLSGSAPSGTSSSFTASAVVYASGSSAISKDKVPESDDLWAVILLFCGLSASFAFGLFTVIRASQMELELASFLFHHWQELDCGIGTVTVIEARKASGSLRKMIPWAAPSFAISLFLSYFYLGITFLIRRSNFTQWVAGTASVFGLVSATLLAIYHQFIASLVSIVFAAVCLIWQIVWFDSRHLSRAIALQICDISKVSPLLALSGSASAATVVVYGGYLWFLFGLRQLWDTANPSCTKDRYMYPPRFMMVIVLLSLITYWTTQAVSTLAQTLATATTQRHMFNVQPGLIHPSGRKSSMGRVLRLNIGSVCFGAGLLSLSLFLKDLSMGLMQNISLNRTDAFRSSTAALLLSLLLYMNPLYAALDAKINDWAFVIIGLNGTSYWHANTIGVILMSSTGLDLLSKGTGLYQMFLYLPLVIAGIAAISTYLMVTLVPGPILQTSDVLMADVLVAFAFFGGMQVARAVLAPFKGAMCTIWVLMARQPRIFKDHHADIWESLVGLNPSLAEALLKREN</sequence>
<feature type="transmembrane region" description="Helical" evidence="6">
    <location>
        <begin position="332"/>
        <end position="352"/>
    </location>
</feature>
<keyword evidence="8" id="KW-1185">Reference proteome</keyword>
<protein>
    <recommendedName>
        <fullName evidence="6">Protein PNS1</fullName>
    </recommendedName>
</protein>
<evidence type="ECO:0000313" key="7">
    <source>
        <dbReference type="EMBL" id="QSZ33159.1"/>
    </source>
</evidence>
<feature type="transmembrane region" description="Helical" evidence="6">
    <location>
        <begin position="191"/>
        <end position="210"/>
    </location>
</feature>
<feature type="transmembrane region" description="Helical" evidence="6">
    <location>
        <begin position="274"/>
        <end position="293"/>
    </location>
</feature>
<feature type="transmembrane region" description="Helical" evidence="6">
    <location>
        <begin position="166"/>
        <end position="185"/>
    </location>
</feature>
<feature type="transmembrane region" description="Helical" evidence="6">
    <location>
        <begin position="133"/>
        <end position="154"/>
    </location>
</feature>
<evidence type="ECO:0000256" key="2">
    <source>
        <dbReference type="ARBA" id="ARBA00007168"/>
    </source>
</evidence>
<feature type="transmembrane region" description="Helical" evidence="6">
    <location>
        <begin position="468"/>
        <end position="486"/>
    </location>
</feature>
<reference evidence="7" key="1">
    <citation type="submission" date="2020-10" db="EMBL/GenBank/DDBJ databases">
        <title>Genome Sequence of Monilinia vaccinii-corymbosi Sheds Light on Mummy Berry Disease Infection of Blueberry and Mating Type.</title>
        <authorList>
            <person name="Yow A.G."/>
            <person name="Zhang Y."/>
            <person name="Bansal K."/>
            <person name="Eacker S.M."/>
            <person name="Sullivan S."/>
            <person name="Liachko I."/>
            <person name="Cubeta M.A."/>
            <person name="Rollins J.A."/>
            <person name="Ashrafi H."/>
        </authorList>
    </citation>
    <scope>NUCLEOTIDE SEQUENCE</scope>
    <source>
        <strain evidence="7">RL-1</strain>
    </source>
</reference>
<dbReference type="PANTHER" id="PTHR12385">
    <property type="entry name" value="CHOLINE TRANSPORTER-LIKE (SLC FAMILY 44)"/>
    <property type="match status" value="1"/>
</dbReference>
<evidence type="ECO:0000256" key="4">
    <source>
        <dbReference type="ARBA" id="ARBA00022989"/>
    </source>
</evidence>
<comment type="subcellular location">
    <subcellularLocation>
        <location evidence="6">Cell membrane</location>
        <topology evidence="6">Multi-pass membrane protein</topology>
    </subcellularLocation>
    <subcellularLocation>
        <location evidence="1">Membrane</location>
        <topology evidence="1">Multi-pass membrane protein</topology>
    </subcellularLocation>
</comment>
<accession>A0A8A3PDK1</accession>
<name>A0A8A3PDK1_9HELO</name>